<feature type="non-terminal residue" evidence="8">
    <location>
        <position position="110"/>
    </location>
</feature>
<dbReference type="STRING" id="407821.A0A087TI74"/>
<dbReference type="GO" id="GO:0005886">
    <property type="term" value="C:plasma membrane"/>
    <property type="evidence" value="ECO:0007669"/>
    <property type="project" value="TreeGrafter"/>
</dbReference>
<keyword evidence="4" id="KW-0904">Protein phosphatase</keyword>
<evidence type="ECO:0000256" key="5">
    <source>
        <dbReference type="PIRSR" id="PIRSR608356-50"/>
    </source>
</evidence>
<dbReference type="PRINTS" id="PR00700">
    <property type="entry name" value="PRTYPHPHTASE"/>
</dbReference>
<dbReference type="PROSITE" id="PS00383">
    <property type="entry name" value="TYR_PHOSPHATASE_1"/>
    <property type="match status" value="1"/>
</dbReference>
<feature type="domain" description="Tyrosine specific protein phosphatases" evidence="7">
    <location>
        <begin position="43"/>
        <end position="110"/>
    </location>
</feature>
<dbReference type="OrthoDB" id="9993594at2759"/>
<reference evidence="8 9" key="1">
    <citation type="submission" date="2013-11" db="EMBL/GenBank/DDBJ databases">
        <title>Genome sequencing of Stegodyphus mimosarum.</title>
        <authorList>
            <person name="Bechsgaard J."/>
        </authorList>
    </citation>
    <scope>NUCLEOTIDE SEQUENCE [LARGE SCALE GENOMIC DNA]</scope>
</reference>
<evidence type="ECO:0000259" key="6">
    <source>
        <dbReference type="PROSITE" id="PS50055"/>
    </source>
</evidence>
<dbReference type="InterPro" id="IPR008356">
    <property type="entry name" value="Tyr_Pase_KIM-con"/>
</dbReference>
<dbReference type="PANTHER" id="PTHR46198">
    <property type="entry name" value="PROTEIN-TYROSINE-PHOSPHATASE"/>
    <property type="match status" value="1"/>
</dbReference>
<dbReference type="Pfam" id="PF00102">
    <property type="entry name" value="Y_phosphatase"/>
    <property type="match status" value="1"/>
</dbReference>
<keyword evidence="2" id="KW-0597">Phosphoprotein</keyword>
<evidence type="ECO:0000313" key="8">
    <source>
        <dbReference type="EMBL" id="KFM64813.1"/>
    </source>
</evidence>
<evidence type="ECO:0000256" key="4">
    <source>
        <dbReference type="ARBA" id="ARBA00022912"/>
    </source>
</evidence>
<dbReference type="GO" id="GO:0005829">
    <property type="term" value="C:cytosol"/>
    <property type="evidence" value="ECO:0007669"/>
    <property type="project" value="TreeGrafter"/>
</dbReference>
<evidence type="ECO:0000256" key="2">
    <source>
        <dbReference type="ARBA" id="ARBA00022553"/>
    </source>
</evidence>
<dbReference type="GO" id="GO:0004725">
    <property type="term" value="F:protein tyrosine phosphatase activity"/>
    <property type="evidence" value="ECO:0007669"/>
    <property type="project" value="UniProtKB-EC"/>
</dbReference>
<keyword evidence="3" id="KW-0378">Hydrolase</keyword>
<dbReference type="Gene3D" id="3.90.190.10">
    <property type="entry name" value="Protein tyrosine phosphatase superfamily"/>
    <property type="match status" value="1"/>
</dbReference>
<proteinExistence type="predicted"/>
<dbReference type="InterPro" id="IPR000387">
    <property type="entry name" value="Tyr_Pase_dom"/>
</dbReference>
<name>A0A087TI74_STEMI</name>
<evidence type="ECO:0000313" key="9">
    <source>
        <dbReference type="Proteomes" id="UP000054359"/>
    </source>
</evidence>
<organism evidence="8 9">
    <name type="scientific">Stegodyphus mimosarum</name>
    <name type="common">African social velvet spider</name>
    <dbReference type="NCBI Taxonomy" id="407821"/>
    <lineage>
        <taxon>Eukaryota</taxon>
        <taxon>Metazoa</taxon>
        <taxon>Ecdysozoa</taxon>
        <taxon>Arthropoda</taxon>
        <taxon>Chelicerata</taxon>
        <taxon>Arachnida</taxon>
        <taxon>Araneae</taxon>
        <taxon>Araneomorphae</taxon>
        <taxon>Entelegynae</taxon>
        <taxon>Eresoidea</taxon>
        <taxon>Eresidae</taxon>
        <taxon>Stegodyphus</taxon>
    </lineage>
</organism>
<feature type="active site" description="Phosphocysteine intermediate" evidence="5">
    <location>
        <position position="71"/>
    </location>
</feature>
<dbReference type="GO" id="GO:0030054">
    <property type="term" value="C:cell junction"/>
    <property type="evidence" value="ECO:0007669"/>
    <property type="project" value="TreeGrafter"/>
</dbReference>
<protein>
    <recommendedName>
        <fullName evidence="1">protein-tyrosine-phosphatase</fullName>
        <ecNumber evidence="1">3.1.3.48</ecNumber>
    </recommendedName>
</protein>
<sequence>MRVIPRDGYTIRELFLRRGSETHTVHHFWYTAWPDHKTPETAKQLLAMALEVEALRHDNSGAIKGPMVVHCSAGIGRTGCFIAASIGIQQLLEENMIDVLGIVCSLRLDR</sequence>
<dbReference type="GO" id="GO:0019901">
    <property type="term" value="F:protein kinase binding"/>
    <property type="evidence" value="ECO:0007669"/>
    <property type="project" value="TreeGrafter"/>
</dbReference>
<dbReference type="EMBL" id="KK115334">
    <property type="protein sequence ID" value="KFM64813.1"/>
    <property type="molecule type" value="Genomic_DNA"/>
</dbReference>
<evidence type="ECO:0000259" key="7">
    <source>
        <dbReference type="PROSITE" id="PS50056"/>
    </source>
</evidence>
<dbReference type="PROSITE" id="PS50056">
    <property type="entry name" value="TYR_PHOSPHATASE_2"/>
    <property type="match status" value="1"/>
</dbReference>
<dbReference type="InterPro" id="IPR000242">
    <property type="entry name" value="PTP_cat"/>
</dbReference>
<dbReference type="SUPFAM" id="SSF52799">
    <property type="entry name" value="(Phosphotyrosine protein) phosphatases II"/>
    <property type="match status" value="1"/>
</dbReference>
<dbReference type="EC" id="3.1.3.48" evidence="1"/>
<gene>
    <name evidence="8" type="ORF">X975_01534</name>
</gene>
<dbReference type="AlphaFoldDB" id="A0A087TI74"/>
<dbReference type="InterPro" id="IPR016130">
    <property type="entry name" value="Tyr_Pase_AS"/>
</dbReference>
<accession>A0A087TI74</accession>
<dbReference type="PROSITE" id="PS50055">
    <property type="entry name" value="TYR_PHOSPHATASE_PTP"/>
    <property type="match status" value="1"/>
</dbReference>
<dbReference type="GO" id="GO:0048666">
    <property type="term" value="P:neuron development"/>
    <property type="evidence" value="ECO:0007669"/>
    <property type="project" value="UniProtKB-ARBA"/>
</dbReference>
<dbReference type="InterPro" id="IPR029021">
    <property type="entry name" value="Prot-tyrosine_phosphatase-like"/>
</dbReference>
<dbReference type="InterPro" id="IPR003595">
    <property type="entry name" value="Tyr_Pase_cat"/>
</dbReference>
<dbReference type="OMA" id="MRPQMIR"/>
<dbReference type="GO" id="GO:0007165">
    <property type="term" value="P:signal transduction"/>
    <property type="evidence" value="ECO:0007669"/>
    <property type="project" value="TreeGrafter"/>
</dbReference>
<keyword evidence="9" id="KW-1185">Reference proteome</keyword>
<dbReference type="Proteomes" id="UP000054359">
    <property type="component" value="Unassembled WGS sequence"/>
</dbReference>
<dbReference type="SMART" id="SM00404">
    <property type="entry name" value="PTPc_motif"/>
    <property type="match status" value="1"/>
</dbReference>
<dbReference type="PANTHER" id="PTHR46198:SF4">
    <property type="entry name" value="PROTEIN-TYROSINE-PHOSPHATASE"/>
    <property type="match status" value="1"/>
</dbReference>
<feature type="domain" description="Tyrosine-protein phosphatase" evidence="6">
    <location>
        <begin position="1"/>
        <end position="110"/>
    </location>
</feature>
<keyword evidence="8" id="KW-0675">Receptor</keyword>
<evidence type="ECO:0000256" key="3">
    <source>
        <dbReference type="ARBA" id="ARBA00022801"/>
    </source>
</evidence>
<evidence type="ECO:0000256" key="1">
    <source>
        <dbReference type="ARBA" id="ARBA00013064"/>
    </source>
</evidence>